<keyword evidence="1" id="KW-0812">Transmembrane</keyword>
<dbReference type="GeneID" id="39983890"/>
<name>A0A1X0P0H9_9TRYP</name>
<dbReference type="VEuPathDB" id="TriTrypDB:TM35_000082450"/>
<dbReference type="RefSeq" id="XP_028884513.1">
    <property type="nucleotide sequence ID" value="XM_029024110.1"/>
</dbReference>
<feature type="transmembrane region" description="Helical" evidence="1">
    <location>
        <begin position="69"/>
        <end position="90"/>
    </location>
</feature>
<sequence length="140" mass="16503">MYICIQNYVFSNKIFIFIFLFLFRLSLHFFPFGYRRRKRENSSTMPRAYYKPFTVYEEMVGFHGAKRNAYICCALLFGGLIFKLAVLSQYSTVVNHNDTFSLEDNPQYQMMMAERMELAGNLASREAMQRVLMSRRAPPA</sequence>
<comment type="caution">
    <text evidence="2">The sequence shown here is derived from an EMBL/GenBank/DDBJ whole genome shotgun (WGS) entry which is preliminary data.</text>
</comment>
<proteinExistence type="predicted"/>
<evidence type="ECO:0000256" key="1">
    <source>
        <dbReference type="SAM" id="Phobius"/>
    </source>
</evidence>
<reference evidence="2 3" key="1">
    <citation type="submission" date="2017-03" db="EMBL/GenBank/DDBJ databases">
        <title>An alternative strategy for trypanosome survival in the mammalian bloodstream revealed through genome and transcriptome analysis of the ubiquitous bovine parasite Trypanosoma (Megatrypanum) theileri.</title>
        <authorList>
            <person name="Kelly S."/>
            <person name="Ivens A."/>
            <person name="Mott A."/>
            <person name="O'Neill E."/>
            <person name="Emms D."/>
            <person name="Macleod O."/>
            <person name="Voorheis P."/>
            <person name="Matthews J."/>
            <person name="Matthews K."/>
            <person name="Carrington M."/>
        </authorList>
    </citation>
    <scope>NUCLEOTIDE SEQUENCE [LARGE SCALE GENOMIC DNA]</scope>
    <source>
        <strain evidence="2">Edinburgh</strain>
    </source>
</reference>
<dbReference type="EMBL" id="NBCO01000008">
    <property type="protein sequence ID" value="ORC90447.1"/>
    <property type="molecule type" value="Genomic_DNA"/>
</dbReference>
<gene>
    <name evidence="2" type="ORF">TM35_000082450</name>
</gene>
<protein>
    <recommendedName>
        <fullName evidence="4">Transmembrane protein</fullName>
    </recommendedName>
</protein>
<organism evidence="2 3">
    <name type="scientific">Trypanosoma theileri</name>
    <dbReference type="NCBI Taxonomy" id="67003"/>
    <lineage>
        <taxon>Eukaryota</taxon>
        <taxon>Discoba</taxon>
        <taxon>Euglenozoa</taxon>
        <taxon>Kinetoplastea</taxon>
        <taxon>Metakinetoplastina</taxon>
        <taxon>Trypanosomatida</taxon>
        <taxon>Trypanosomatidae</taxon>
        <taxon>Trypanosoma</taxon>
    </lineage>
</organism>
<evidence type="ECO:0008006" key="4">
    <source>
        <dbReference type="Google" id="ProtNLM"/>
    </source>
</evidence>
<feature type="transmembrane region" description="Helical" evidence="1">
    <location>
        <begin position="14"/>
        <end position="34"/>
    </location>
</feature>
<evidence type="ECO:0000313" key="2">
    <source>
        <dbReference type="EMBL" id="ORC90447.1"/>
    </source>
</evidence>
<accession>A0A1X0P0H9</accession>
<keyword evidence="1" id="KW-1133">Transmembrane helix</keyword>
<dbReference type="Proteomes" id="UP000192257">
    <property type="component" value="Unassembled WGS sequence"/>
</dbReference>
<dbReference type="OrthoDB" id="277778at2759"/>
<dbReference type="AlphaFoldDB" id="A0A1X0P0H9"/>
<keyword evidence="3" id="KW-1185">Reference proteome</keyword>
<evidence type="ECO:0000313" key="3">
    <source>
        <dbReference type="Proteomes" id="UP000192257"/>
    </source>
</evidence>
<keyword evidence="1" id="KW-0472">Membrane</keyword>